<dbReference type="AlphaFoldDB" id="W9RZ62"/>
<gene>
    <name evidence="2" type="ORF">L484_015989</name>
</gene>
<protein>
    <submittedName>
        <fullName evidence="2">Uncharacterized protein</fullName>
    </submittedName>
</protein>
<evidence type="ECO:0000256" key="1">
    <source>
        <dbReference type="SAM" id="MobiDB-lite"/>
    </source>
</evidence>
<dbReference type="Proteomes" id="UP000030645">
    <property type="component" value="Unassembled WGS sequence"/>
</dbReference>
<organism evidence="2 3">
    <name type="scientific">Morus notabilis</name>
    <dbReference type="NCBI Taxonomy" id="981085"/>
    <lineage>
        <taxon>Eukaryota</taxon>
        <taxon>Viridiplantae</taxon>
        <taxon>Streptophyta</taxon>
        <taxon>Embryophyta</taxon>
        <taxon>Tracheophyta</taxon>
        <taxon>Spermatophyta</taxon>
        <taxon>Magnoliopsida</taxon>
        <taxon>eudicotyledons</taxon>
        <taxon>Gunneridae</taxon>
        <taxon>Pentapetalae</taxon>
        <taxon>rosids</taxon>
        <taxon>fabids</taxon>
        <taxon>Rosales</taxon>
        <taxon>Moraceae</taxon>
        <taxon>Moreae</taxon>
        <taxon>Morus</taxon>
    </lineage>
</organism>
<reference evidence="3" key="1">
    <citation type="submission" date="2013-01" db="EMBL/GenBank/DDBJ databases">
        <title>Draft Genome Sequence of a Mulberry Tree, Morus notabilis C.K. Schneid.</title>
        <authorList>
            <person name="He N."/>
            <person name="Zhao S."/>
        </authorList>
    </citation>
    <scope>NUCLEOTIDE SEQUENCE</scope>
</reference>
<accession>W9RZ62</accession>
<keyword evidence="3" id="KW-1185">Reference proteome</keyword>
<evidence type="ECO:0000313" key="2">
    <source>
        <dbReference type="EMBL" id="EXC04362.1"/>
    </source>
</evidence>
<name>W9RZ62_9ROSA</name>
<sequence length="79" mass="8907">MSVVEVLAFEGKHNQRNSKEGMRAIRCKPCPPARGVNRYEATKGALRKKGEKGESEHTVARQQLGHHRINRPSLRFLSA</sequence>
<feature type="region of interest" description="Disordered" evidence="1">
    <location>
        <begin position="44"/>
        <end position="79"/>
    </location>
</feature>
<dbReference type="EMBL" id="KE345467">
    <property type="protein sequence ID" value="EXC04362.1"/>
    <property type="molecule type" value="Genomic_DNA"/>
</dbReference>
<proteinExistence type="predicted"/>
<evidence type="ECO:0000313" key="3">
    <source>
        <dbReference type="Proteomes" id="UP000030645"/>
    </source>
</evidence>